<keyword evidence="2" id="KW-1185">Reference proteome</keyword>
<dbReference type="Proteomes" id="UP001238540">
    <property type="component" value="Unassembled WGS sequence"/>
</dbReference>
<protein>
    <submittedName>
        <fullName evidence="1">Uncharacterized protein</fullName>
    </submittedName>
</protein>
<evidence type="ECO:0000313" key="1">
    <source>
        <dbReference type="EMBL" id="MDN3611419.1"/>
    </source>
</evidence>
<proteinExistence type="predicted"/>
<gene>
    <name evidence="1" type="ORF">QWZ16_17610</name>
</gene>
<comment type="caution">
    <text evidence="1">The sequence shown here is derived from an EMBL/GenBank/DDBJ whole genome shotgun (WGS) entry which is preliminary data.</text>
</comment>
<name>A0ABT8BYG2_9VIBR</name>
<accession>A0ABT8BYG2</accession>
<reference evidence="2" key="1">
    <citation type="journal article" date="2019" name="Int. J. Syst. Evol. Microbiol.">
        <title>The Global Catalogue of Microorganisms (GCM) 10K type strain sequencing project: providing services to taxonomists for standard genome sequencing and annotation.</title>
        <authorList>
            <consortium name="The Broad Institute Genomics Platform"/>
            <consortium name="The Broad Institute Genome Sequencing Center for Infectious Disease"/>
            <person name="Wu L."/>
            <person name="Ma J."/>
        </authorList>
    </citation>
    <scope>NUCLEOTIDE SEQUENCE [LARGE SCALE GENOMIC DNA]</scope>
    <source>
        <strain evidence="2">CECT 7398</strain>
    </source>
</reference>
<organism evidence="1 2">
    <name type="scientific">Vibrio ostreicida</name>
    <dbReference type="NCBI Taxonomy" id="526588"/>
    <lineage>
        <taxon>Bacteria</taxon>
        <taxon>Pseudomonadati</taxon>
        <taxon>Pseudomonadota</taxon>
        <taxon>Gammaproteobacteria</taxon>
        <taxon>Vibrionales</taxon>
        <taxon>Vibrionaceae</taxon>
        <taxon>Vibrio</taxon>
    </lineage>
</organism>
<sequence>MAKKQDDESDLGYFSHRYLKWVSLAIGSYYPHSSSIEQPQQMTNISPQ</sequence>
<dbReference type="RefSeq" id="WP_290312930.1">
    <property type="nucleotide sequence ID" value="NZ_JAUFQC010000027.1"/>
</dbReference>
<dbReference type="EMBL" id="JAUFQC010000027">
    <property type="protein sequence ID" value="MDN3611419.1"/>
    <property type="molecule type" value="Genomic_DNA"/>
</dbReference>
<evidence type="ECO:0000313" key="2">
    <source>
        <dbReference type="Proteomes" id="UP001238540"/>
    </source>
</evidence>